<dbReference type="EMBL" id="CCYA01000149">
    <property type="protein sequence ID" value="CEH12426.1"/>
    <property type="molecule type" value="Genomic_DNA"/>
</dbReference>
<dbReference type="Proteomes" id="UP000054845">
    <property type="component" value="Unassembled WGS sequence"/>
</dbReference>
<evidence type="ECO:0000313" key="1">
    <source>
        <dbReference type="EMBL" id="CEH12426.1"/>
    </source>
</evidence>
<name>A0A0N7L903_9BASI</name>
<protein>
    <submittedName>
        <fullName evidence="1">Uncharacterized protein</fullName>
    </submittedName>
</protein>
<reference evidence="2" key="1">
    <citation type="submission" date="2014-09" db="EMBL/GenBank/DDBJ databases">
        <authorList>
            <person name="Sharma Rahul"/>
            <person name="Thines Marco"/>
        </authorList>
    </citation>
    <scope>NUCLEOTIDE SEQUENCE [LARGE SCALE GENOMIC DNA]</scope>
</reference>
<accession>A0A0N7L903</accession>
<evidence type="ECO:0000313" key="2">
    <source>
        <dbReference type="Proteomes" id="UP000054845"/>
    </source>
</evidence>
<sequence length="76" mass="8374">MILIETYGSSESQLMRVMLMTCSSNDEPDRDSVRDDSHCGSWYGSNSNDLSARWGAVAASPHYLLACLPAPTSDRF</sequence>
<proteinExistence type="predicted"/>
<keyword evidence="2" id="KW-1185">Reference proteome</keyword>
<dbReference type="AlphaFoldDB" id="A0A0N7L903"/>
<organism evidence="1 2">
    <name type="scientific">Ceraceosorus bombacis</name>
    <dbReference type="NCBI Taxonomy" id="401625"/>
    <lineage>
        <taxon>Eukaryota</taxon>
        <taxon>Fungi</taxon>
        <taxon>Dikarya</taxon>
        <taxon>Basidiomycota</taxon>
        <taxon>Ustilaginomycotina</taxon>
        <taxon>Exobasidiomycetes</taxon>
        <taxon>Ceraceosorales</taxon>
        <taxon>Ceraceosoraceae</taxon>
        <taxon>Ceraceosorus</taxon>
    </lineage>
</organism>